<dbReference type="Pfam" id="PF07549">
    <property type="entry name" value="Sec_GG"/>
    <property type="match status" value="1"/>
</dbReference>
<dbReference type="GO" id="GO:0006605">
    <property type="term" value="P:protein targeting"/>
    <property type="evidence" value="ECO:0007669"/>
    <property type="project" value="UniProtKB-UniRule"/>
</dbReference>
<comment type="similarity">
    <text evidence="10">In the C-terminal section; belongs to the SecD/SecF family. SecF subfamily.</text>
</comment>
<dbReference type="NCBIfam" id="TIGR00916">
    <property type="entry name" value="2A0604s01"/>
    <property type="match status" value="1"/>
</dbReference>
<dbReference type="InterPro" id="IPR048634">
    <property type="entry name" value="SecD_SecF_C"/>
</dbReference>
<evidence type="ECO:0000313" key="14">
    <source>
        <dbReference type="EMBL" id="OIQ61267.1"/>
    </source>
</evidence>
<keyword evidence="8 12" id="KW-0472">Membrane</keyword>
<dbReference type="PANTHER" id="PTHR30081:SF8">
    <property type="entry name" value="PROTEIN TRANSLOCASE SUBUNIT SECF"/>
    <property type="match status" value="1"/>
</dbReference>
<dbReference type="SUPFAM" id="SSF82866">
    <property type="entry name" value="Multidrug efflux transporter AcrB transmembrane domain"/>
    <property type="match status" value="1"/>
</dbReference>
<comment type="similarity">
    <text evidence="11">In the N-terminal section; belongs to the SecD/SecF family. SecD subfamily.</text>
</comment>
<reference evidence="14 15" key="1">
    <citation type="submission" date="2016-08" db="EMBL/GenBank/DDBJ databases">
        <title>Genome-based comparison of Moorella thermoacetic strains.</title>
        <authorList>
            <person name="Poehlein A."/>
            <person name="Bengelsdorf F.R."/>
            <person name="Esser C."/>
            <person name="Duerre P."/>
            <person name="Daniel R."/>
        </authorList>
    </citation>
    <scope>NUCLEOTIDE SEQUENCE [LARGE SCALE GENOMIC DNA]</scope>
    <source>
        <strain evidence="14 15">DSM 21394</strain>
    </source>
</reference>
<dbReference type="Pfam" id="PF02355">
    <property type="entry name" value="SecD_SecF_C"/>
    <property type="match status" value="1"/>
</dbReference>
<dbReference type="Gene3D" id="1.20.1640.10">
    <property type="entry name" value="Multidrug efflux transporter AcrB transmembrane domain"/>
    <property type="match status" value="1"/>
</dbReference>
<dbReference type="OrthoDB" id="9805019at2"/>
<dbReference type="InterPro" id="IPR022646">
    <property type="entry name" value="SecD/SecF_CS"/>
</dbReference>
<comment type="subunit">
    <text evidence="12">Forms a complex with SecD. Part of the essential Sec protein translocation apparatus which comprises SecA, SecYEG and auxiliary proteins SecDF. Other proteins may also be involved.</text>
</comment>
<dbReference type="AlphaFoldDB" id="A0A1J5P7C7"/>
<name>A0A1J5P7C7_NEOTH</name>
<evidence type="ECO:0000256" key="9">
    <source>
        <dbReference type="ARBA" id="ARBA00059018"/>
    </source>
</evidence>
<sequence length="317" mass="35287">MYFDFIGKRKWWYALSLLVIIPGLIAMVLHRPLLNFGIDFTGGNILEVKFQQPVNSAQVREVMDSLNLSQSSIQESGTNEFLIRSKEMDENQIAQVTGALQTKLGKMEVIRNDHVGAVIGRELEIKALEAMALAWVLMIIYITLRFGDFLAGLTAILALVHDVLVVTGFFAFFRWEVDSGFVAALLTIIGYSVHDTIVIYDRVRENLRLRKRETFEEIVNKSINQTLRRSINTVVTVLIPLVALLVLGGESTKGLALAMLIGTISGCYSSIFNASPLWVDLRRLTRERHRRAAISGAAVKAEGKAANGTKARRATSH</sequence>
<dbReference type="InterPro" id="IPR022813">
    <property type="entry name" value="SecD/SecF_arch_bac"/>
</dbReference>
<proteinExistence type="inferred from homology"/>
<evidence type="ECO:0000256" key="4">
    <source>
        <dbReference type="ARBA" id="ARBA00022692"/>
    </source>
</evidence>
<dbReference type="GO" id="GO:0005886">
    <property type="term" value="C:plasma membrane"/>
    <property type="evidence" value="ECO:0007669"/>
    <property type="project" value="UniProtKB-SubCell"/>
</dbReference>
<dbReference type="PRINTS" id="PR01755">
    <property type="entry name" value="SECFTRNLCASE"/>
</dbReference>
<evidence type="ECO:0000259" key="13">
    <source>
        <dbReference type="Pfam" id="PF02355"/>
    </source>
</evidence>
<dbReference type="Proteomes" id="UP000182811">
    <property type="component" value="Unassembled WGS sequence"/>
</dbReference>
<evidence type="ECO:0000256" key="3">
    <source>
        <dbReference type="ARBA" id="ARBA00022475"/>
    </source>
</evidence>
<feature type="transmembrane region" description="Helical" evidence="12">
    <location>
        <begin position="127"/>
        <end position="144"/>
    </location>
</feature>
<evidence type="ECO:0000256" key="5">
    <source>
        <dbReference type="ARBA" id="ARBA00022927"/>
    </source>
</evidence>
<dbReference type="EMBL" id="MDDC01000002">
    <property type="protein sequence ID" value="OIQ61267.1"/>
    <property type="molecule type" value="Genomic_DNA"/>
</dbReference>
<evidence type="ECO:0000256" key="12">
    <source>
        <dbReference type="HAMAP-Rule" id="MF_01464"/>
    </source>
</evidence>
<keyword evidence="6 12" id="KW-1133">Transmembrane helix</keyword>
<dbReference type="InterPro" id="IPR005665">
    <property type="entry name" value="SecF_bac"/>
</dbReference>
<feature type="transmembrane region" description="Helical" evidence="12">
    <location>
        <begin position="179"/>
        <end position="200"/>
    </location>
</feature>
<protein>
    <recommendedName>
        <fullName evidence="12">Protein-export membrane protein SecF</fullName>
    </recommendedName>
</protein>
<keyword evidence="3 12" id="KW-1003">Cell membrane</keyword>
<evidence type="ECO:0000256" key="8">
    <source>
        <dbReference type="ARBA" id="ARBA00023136"/>
    </source>
</evidence>
<feature type="transmembrane region" description="Helical" evidence="12">
    <location>
        <begin position="12"/>
        <end position="30"/>
    </location>
</feature>
<accession>A0A1J5P7C7</accession>
<dbReference type="HAMAP" id="MF_01464_B">
    <property type="entry name" value="SecF_B"/>
    <property type="match status" value="1"/>
</dbReference>
<keyword evidence="4 12" id="KW-0812">Transmembrane</keyword>
<feature type="transmembrane region" description="Helical" evidence="12">
    <location>
        <begin position="151"/>
        <end position="173"/>
    </location>
</feature>
<evidence type="ECO:0000256" key="7">
    <source>
        <dbReference type="ARBA" id="ARBA00023010"/>
    </source>
</evidence>
<organism evidence="14 15">
    <name type="scientific">Neomoorella thermoacetica</name>
    <name type="common">Clostridium thermoaceticum</name>
    <dbReference type="NCBI Taxonomy" id="1525"/>
    <lineage>
        <taxon>Bacteria</taxon>
        <taxon>Bacillati</taxon>
        <taxon>Bacillota</taxon>
        <taxon>Clostridia</taxon>
        <taxon>Neomoorellales</taxon>
        <taxon>Neomoorellaceae</taxon>
        <taxon>Neomoorella</taxon>
    </lineage>
</organism>
<dbReference type="NCBIfam" id="TIGR00966">
    <property type="entry name" value="transloc_SecF"/>
    <property type="match status" value="1"/>
</dbReference>
<gene>
    <name evidence="12 14" type="primary">secF</name>
    <name evidence="14" type="ORF">MOTE_03430</name>
</gene>
<dbReference type="InterPro" id="IPR022645">
    <property type="entry name" value="SecD/SecF_bac"/>
</dbReference>
<comment type="subcellular location">
    <subcellularLocation>
        <location evidence="1 12">Cell membrane</location>
        <topology evidence="1 12">Multi-pass membrane protein</topology>
    </subcellularLocation>
</comment>
<evidence type="ECO:0000256" key="10">
    <source>
        <dbReference type="ARBA" id="ARBA00060856"/>
    </source>
</evidence>
<dbReference type="FunFam" id="1.20.1640.10:FF:000024">
    <property type="entry name" value="Multifunctional fusion protein"/>
    <property type="match status" value="1"/>
</dbReference>
<comment type="function">
    <text evidence="9 12">Part of the Sec protein translocase complex. Interacts with the SecYEG preprotein conducting channel. SecDF uses the proton motive force (PMF) to complete protein translocation after the ATP-dependent function of SecA.</text>
</comment>
<feature type="transmembrane region" description="Helical" evidence="12">
    <location>
        <begin position="255"/>
        <end position="281"/>
    </location>
</feature>
<dbReference type="GO" id="GO:0043952">
    <property type="term" value="P:protein transport by the Sec complex"/>
    <property type="evidence" value="ECO:0007669"/>
    <property type="project" value="UniProtKB-UniRule"/>
</dbReference>
<evidence type="ECO:0000256" key="6">
    <source>
        <dbReference type="ARBA" id="ARBA00022989"/>
    </source>
</evidence>
<comment type="caution">
    <text evidence="14">The sequence shown here is derived from an EMBL/GenBank/DDBJ whole genome shotgun (WGS) entry which is preliminary data.</text>
</comment>
<keyword evidence="5 12" id="KW-0653">Protein transport</keyword>
<evidence type="ECO:0000313" key="15">
    <source>
        <dbReference type="Proteomes" id="UP000182811"/>
    </source>
</evidence>
<evidence type="ECO:0000256" key="2">
    <source>
        <dbReference type="ARBA" id="ARBA00022448"/>
    </source>
</evidence>
<dbReference type="PANTHER" id="PTHR30081">
    <property type="entry name" value="PROTEIN-EXPORT MEMBRANE PROTEIN SEC"/>
    <property type="match status" value="1"/>
</dbReference>
<comment type="similarity">
    <text evidence="12">Belongs to the SecD/SecF family. SecF subfamily.</text>
</comment>
<dbReference type="GO" id="GO:0015450">
    <property type="term" value="F:protein-transporting ATPase activity"/>
    <property type="evidence" value="ECO:0007669"/>
    <property type="project" value="InterPro"/>
</dbReference>
<keyword evidence="2 12" id="KW-0813">Transport</keyword>
<dbReference type="GO" id="GO:0065002">
    <property type="term" value="P:intracellular protein transmembrane transport"/>
    <property type="evidence" value="ECO:0007669"/>
    <property type="project" value="UniProtKB-UniRule"/>
</dbReference>
<feature type="domain" description="Protein export membrane protein SecD/SecF C-terminal" evidence="13">
    <location>
        <begin position="102"/>
        <end position="282"/>
    </location>
</feature>
<evidence type="ECO:0000256" key="11">
    <source>
        <dbReference type="ARBA" id="ARBA00061053"/>
    </source>
</evidence>
<dbReference type="InterPro" id="IPR055344">
    <property type="entry name" value="SecD_SecF_C_bact"/>
</dbReference>
<evidence type="ECO:0000256" key="1">
    <source>
        <dbReference type="ARBA" id="ARBA00004651"/>
    </source>
</evidence>
<feature type="transmembrane region" description="Helical" evidence="12">
    <location>
        <begin position="231"/>
        <end position="249"/>
    </location>
</feature>
<keyword evidence="7 12" id="KW-0811">Translocation</keyword>